<proteinExistence type="predicted"/>
<dbReference type="Proteomes" id="UP001314205">
    <property type="component" value="Unassembled WGS sequence"/>
</dbReference>
<keyword evidence="2" id="KW-1185">Reference proteome</keyword>
<gene>
    <name evidence="1" type="ORF">PARMNEM_LOCUS5431</name>
</gene>
<name>A0AAV1KPA7_9NEOP</name>
<protein>
    <submittedName>
        <fullName evidence="1">Uncharacterized protein</fullName>
    </submittedName>
</protein>
<organism evidence="1 2">
    <name type="scientific">Parnassius mnemosyne</name>
    <name type="common">clouded apollo</name>
    <dbReference type="NCBI Taxonomy" id="213953"/>
    <lineage>
        <taxon>Eukaryota</taxon>
        <taxon>Metazoa</taxon>
        <taxon>Ecdysozoa</taxon>
        <taxon>Arthropoda</taxon>
        <taxon>Hexapoda</taxon>
        <taxon>Insecta</taxon>
        <taxon>Pterygota</taxon>
        <taxon>Neoptera</taxon>
        <taxon>Endopterygota</taxon>
        <taxon>Lepidoptera</taxon>
        <taxon>Glossata</taxon>
        <taxon>Ditrysia</taxon>
        <taxon>Papilionoidea</taxon>
        <taxon>Papilionidae</taxon>
        <taxon>Parnassiinae</taxon>
        <taxon>Parnassini</taxon>
        <taxon>Parnassius</taxon>
        <taxon>Driopa</taxon>
    </lineage>
</organism>
<dbReference type="EMBL" id="CAVLGL010000068">
    <property type="protein sequence ID" value="CAK1584119.1"/>
    <property type="molecule type" value="Genomic_DNA"/>
</dbReference>
<evidence type="ECO:0000313" key="1">
    <source>
        <dbReference type="EMBL" id="CAK1584119.1"/>
    </source>
</evidence>
<evidence type="ECO:0000313" key="2">
    <source>
        <dbReference type="Proteomes" id="UP001314205"/>
    </source>
</evidence>
<accession>A0AAV1KPA7</accession>
<comment type="caution">
    <text evidence="1">The sequence shown here is derived from an EMBL/GenBank/DDBJ whole genome shotgun (WGS) entry which is preliminary data.</text>
</comment>
<dbReference type="AlphaFoldDB" id="A0AAV1KPA7"/>
<sequence>MLKKWLELIPCDLLQKKSVVILSTCKYVTYILNLVLLREKSHILKIGYTTLFLESEISTGIPLNRSEGIQNVNALDDHQHVMKRHYDHTYFKTEVLESYPHMMPINTDNTYSFLQENSFDQPLSAAKA</sequence>
<reference evidence="1 2" key="1">
    <citation type="submission" date="2023-11" db="EMBL/GenBank/DDBJ databases">
        <authorList>
            <person name="Hedman E."/>
            <person name="Englund M."/>
            <person name="Stromberg M."/>
            <person name="Nyberg Akerstrom W."/>
            <person name="Nylinder S."/>
            <person name="Jareborg N."/>
            <person name="Kallberg Y."/>
            <person name="Kronander E."/>
        </authorList>
    </citation>
    <scope>NUCLEOTIDE SEQUENCE [LARGE SCALE GENOMIC DNA]</scope>
</reference>